<comment type="function">
    <text evidence="8">Plays a critical role in the metabolism of the essential lipid carrier used for cell wall synthesis.</text>
</comment>
<evidence type="ECO:0000256" key="9">
    <source>
        <dbReference type="ARBA" id="ARBA00070389"/>
    </source>
</evidence>
<feature type="domain" description="DUF218" evidence="12">
    <location>
        <begin position="82"/>
        <end position="244"/>
    </location>
</feature>
<keyword evidence="14" id="KW-1185">Reference proteome</keyword>
<feature type="transmembrane region" description="Helical" evidence="11">
    <location>
        <begin position="12"/>
        <end position="30"/>
    </location>
</feature>
<dbReference type="GO" id="GO:0043164">
    <property type="term" value="P:Gram-negative-bacterium-type cell wall biogenesis"/>
    <property type="evidence" value="ECO:0007669"/>
    <property type="project" value="TreeGrafter"/>
</dbReference>
<evidence type="ECO:0000313" key="14">
    <source>
        <dbReference type="Proteomes" id="UP000285648"/>
    </source>
</evidence>
<dbReference type="EMBL" id="MJLZ01000044">
    <property type="protein sequence ID" value="RLM20001.1"/>
    <property type="molecule type" value="Genomic_DNA"/>
</dbReference>
<dbReference type="RefSeq" id="WP_121576138.1">
    <property type="nucleotide sequence ID" value="NZ_MJLZ01000044.1"/>
</dbReference>
<dbReference type="GO" id="GO:0005886">
    <property type="term" value="C:plasma membrane"/>
    <property type="evidence" value="ECO:0007669"/>
    <property type="project" value="UniProtKB-SubCell"/>
</dbReference>
<dbReference type="AlphaFoldDB" id="A0A421DKF0"/>
<keyword evidence="5 11" id="KW-1133">Transmembrane helix</keyword>
<evidence type="ECO:0000256" key="11">
    <source>
        <dbReference type="SAM" id="Phobius"/>
    </source>
</evidence>
<dbReference type="InterPro" id="IPR003848">
    <property type="entry name" value="DUF218"/>
</dbReference>
<feature type="transmembrane region" description="Helical" evidence="11">
    <location>
        <begin position="42"/>
        <end position="59"/>
    </location>
</feature>
<keyword evidence="2" id="KW-1003">Cell membrane</keyword>
<dbReference type="Proteomes" id="UP000285648">
    <property type="component" value="Unassembled WGS sequence"/>
</dbReference>
<proteinExistence type="predicted"/>
<name>A0A421DKF0_9GAMM</name>
<keyword evidence="3" id="KW-0997">Cell inner membrane</keyword>
<feature type="compositionally biased region" description="Basic and acidic residues" evidence="10">
    <location>
        <begin position="259"/>
        <end position="268"/>
    </location>
</feature>
<reference evidence="13 14" key="1">
    <citation type="submission" date="2016-09" db="EMBL/GenBank/DDBJ databases">
        <authorList>
            <person name="Doonan J."/>
            <person name="Pachebat J.A."/>
            <person name="Golyshin P.N."/>
            <person name="Denman S."/>
            <person name="Mcdonald J.E."/>
        </authorList>
    </citation>
    <scope>NUCLEOTIDE SEQUENCE [LARGE SCALE GENOMIC DNA]</scope>
    <source>
        <strain evidence="13 14">NCPPB 3934</strain>
    </source>
</reference>
<organism evidence="13 14">
    <name type="scientific">Brenneria alni</name>
    <dbReference type="NCBI Taxonomy" id="71656"/>
    <lineage>
        <taxon>Bacteria</taxon>
        <taxon>Pseudomonadati</taxon>
        <taxon>Pseudomonadota</taxon>
        <taxon>Gammaproteobacteria</taxon>
        <taxon>Enterobacterales</taxon>
        <taxon>Pectobacteriaceae</taxon>
        <taxon>Brenneria</taxon>
    </lineage>
</organism>
<dbReference type="OrthoDB" id="9809813at2"/>
<accession>A0A421DKF0</accession>
<comment type="subcellular location">
    <subcellularLocation>
        <location evidence="1">Cell inner membrane</location>
        <topology evidence="1">Multi-pass membrane protein</topology>
    </subcellularLocation>
</comment>
<keyword evidence="4 11" id="KW-0812">Transmembrane</keyword>
<evidence type="ECO:0000256" key="10">
    <source>
        <dbReference type="SAM" id="MobiDB-lite"/>
    </source>
</evidence>
<feature type="region of interest" description="Disordered" evidence="10">
    <location>
        <begin position="255"/>
        <end position="283"/>
    </location>
</feature>
<evidence type="ECO:0000256" key="6">
    <source>
        <dbReference type="ARBA" id="ARBA00023136"/>
    </source>
</evidence>
<dbReference type="Pfam" id="PF02698">
    <property type="entry name" value="DUF218"/>
    <property type="match status" value="1"/>
</dbReference>
<evidence type="ECO:0000256" key="1">
    <source>
        <dbReference type="ARBA" id="ARBA00004429"/>
    </source>
</evidence>
<evidence type="ECO:0000256" key="5">
    <source>
        <dbReference type="ARBA" id="ARBA00022989"/>
    </source>
</evidence>
<keyword evidence="6 11" id="KW-0472">Membrane</keyword>
<gene>
    <name evidence="13" type="ORF">BIY29_15890</name>
</gene>
<protein>
    <recommendedName>
        <fullName evidence="9">Envelope biogenesis factor ElyC</fullName>
    </recommendedName>
</protein>
<dbReference type="CDD" id="cd06259">
    <property type="entry name" value="YdcF-like"/>
    <property type="match status" value="1"/>
</dbReference>
<dbReference type="InterPro" id="IPR051599">
    <property type="entry name" value="Cell_Envelope_Assoc"/>
</dbReference>
<dbReference type="PANTHER" id="PTHR30336:SF4">
    <property type="entry name" value="ENVELOPE BIOGENESIS FACTOR ELYC"/>
    <property type="match status" value="1"/>
</dbReference>
<evidence type="ECO:0000256" key="4">
    <source>
        <dbReference type="ARBA" id="ARBA00022692"/>
    </source>
</evidence>
<comment type="caution">
    <text evidence="13">The sequence shown here is derived from an EMBL/GenBank/DDBJ whole genome shotgun (WGS) entry which is preliminary data.</text>
</comment>
<evidence type="ECO:0000259" key="12">
    <source>
        <dbReference type="Pfam" id="PF02698"/>
    </source>
</evidence>
<keyword evidence="7" id="KW-0961">Cell wall biogenesis/degradation</keyword>
<evidence type="ECO:0000256" key="7">
    <source>
        <dbReference type="ARBA" id="ARBA00023316"/>
    </source>
</evidence>
<sequence>MLFALKKFVGGLMQPLPLLLLLMGLGLLLIGFTRWQRGGKTLIGISWLTLVLISIQPVADRLLLPLEKHYPTWRQGQPKANYIVVLGGGYTYNPDWAPSSNLISNSLPRVTEGIRLYYANPGAKMIFTGAAAQGNPMSSAKTAALVAESLGIPTADIVTLDTPRDTEEEAISTAKIVGKQPFLLVTSANHLPRAIRFFQAQGLNPIPAPANQMAITTALNPWEKVFPSAYYLSHSERAWYEILGRIWQSLKGISPAQDTPDKQGRVDIHSSQGDSSREAISNN</sequence>
<feature type="compositionally biased region" description="Polar residues" evidence="10">
    <location>
        <begin position="269"/>
        <end position="283"/>
    </location>
</feature>
<dbReference type="NCBIfam" id="NF007794">
    <property type="entry name" value="PRK10494.1"/>
    <property type="match status" value="1"/>
</dbReference>
<evidence type="ECO:0000313" key="13">
    <source>
        <dbReference type="EMBL" id="RLM20001.1"/>
    </source>
</evidence>
<dbReference type="GO" id="GO:0000270">
    <property type="term" value="P:peptidoglycan metabolic process"/>
    <property type="evidence" value="ECO:0007669"/>
    <property type="project" value="TreeGrafter"/>
</dbReference>
<evidence type="ECO:0000256" key="2">
    <source>
        <dbReference type="ARBA" id="ARBA00022475"/>
    </source>
</evidence>
<dbReference type="GO" id="GO:0071555">
    <property type="term" value="P:cell wall organization"/>
    <property type="evidence" value="ECO:0007669"/>
    <property type="project" value="UniProtKB-KW"/>
</dbReference>
<dbReference type="FunFam" id="3.40.50.620:FF:000164">
    <property type="entry name" value="Envelope biogenesis factor ElyC"/>
    <property type="match status" value="1"/>
</dbReference>
<evidence type="ECO:0000256" key="8">
    <source>
        <dbReference type="ARBA" id="ARBA00053487"/>
    </source>
</evidence>
<dbReference type="PANTHER" id="PTHR30336">
    <property type="entry name" value="INNER MEMBRANE PROTEIN, PROBABLE PERMEASE"/>
    <property type="match status" value="1"/>
</dbReference>
<evidence type="ECO:0000256" key="3">
    <source>
        <dbReference type="ARBA" id="ARBA00022519"/>
    </source>
</evidence>